<gene>
    <name evidence="1" type="ORF">SISNIDRAFT_469323</name>
</gene>
<reference evidence="1 2" key="1">
    <citation type="journal article" date="2016" name="Mol. Biol. Evol.">
        <title>Comparative Genomics of Early-Diverging Mushroom-Forming Fungi Provides Insights into the Origins of Lignocellulose Decay Capabilities.</title>
        <authorList>
            <person name="Nagy L.G."/>
            <person name="Riley R."/>
            <person name="Tritt A."/>
            <person name="Adam C."/>
            <person name="Daum C."/>
            <person name="Floudas D."/>
            <person name="Sun H."/>
            <person name="Yadav J.S."/>
            <person name="Pangilinan J."/>
            <person name="Larsson K.H."/>
            <person name="Matsuura K."/>
            <person name="Barry K."/>
            <person name="Labutti K."/>
            <person name="Kuo R."/>
            <person name="Ohm R.A."/>
            <person name="Bhattacharya S.S."/>
            <person name="Shirouzu T."/>
            <person name="Yoshinaga Y."/>
            <person name="Martin F.M."/>
            <person name="Grigoriev I.V."/>
            <person name="Hibbett D.S."/>
        </authorList>
    </citation>
    <scope>NUCLEOTIDE SEQUENCE [LARGE SCALE GENOMIC DNA]</scope>
    <source>
        <strain evidence="1 2">HHB9708</strain>
    </source>
</reference>
<accession>A0A164QDR2</accession>
<proteinExistence type="predicted"/>
<name>A0A164QDR2_9AGAM</name>
<evidence type="ECO:0000313" key="2">
    <source>
        <dbReference type="Proteomes" id="UP000076722"/>
    </source>
</evidence>
<sequence>MPGKRPSPLSRRLDWKGSDSPYSDAIMETLELYPTCLDWGYHLGCQTKPKQGQSCAYFIARRVFRDDPEFSKPYRRNPRGFERRVRAHVAHMSKTYQAVKGDIGNGPKTLDRVKSRYPWWDWAEKVWGEFEKQLSVASVDDPTYIPSTTTSSSSSSP</sequence>
<evidence type="ECO:0000313" key="1">
    <source>
        <dbReference type="EMBL" id="KZS89566.1"/>
    </source>
</evidence>
<keyword evidence="2" id="KW-1185">Reference proteome</keyword>
<protein>
    <submittedName>
        <fullName evidence="1">Uncharacterized protein</fullName>
    </submittedName>
</protein>
<organism evidence="1 2">
    <name type="scientific">Sistotremastrum niveocremeum HHB9708</name>
    <dbReference type="NCBI Taxonomy" id="1314777"/>
    <lineage>
        <taxon>Eukaryota</taxon>
        <taxon>Fungi</taxon>
        <taxon>Dikarya</taxon>
        <taxon>Basidiomycota</taxon>
        <taxon>Agaricomycotina</taxon>
        <taxon>Agaricomycetes</taxon>
        <taxon>Sistotremastrales</taxon>
        <taxon>Sistotremastraceae</taxon>
        <taxon>Sertulicium</taxon>
        <taxon>Sertulicium niveocremeum</taxon>
    </lineage>
</organism>
<dbReference type="Proteomes" id="UP000076722">
    <property type="component" value="Unassembled WGS sequence"/>
</dbReference>
<dbReference type="AlphaFoldDB" id="A0A164QDR2"/>
<dbReference type="EMBL" id="KV419427">
    <property type="protein sequence ID" value="KZS89566.1"/>
    <property type="molecule type" value="Genomic_DNA"/>
</dbReference>